<dbReference type="GO" id="GO:0032981">
    <property type="term" value="P:mitochondrial respiratory chain complex I assembly"/>
    <property type="evidence" value="ECO:0007669"/>
    <property type="project" value="TreeGrafter"/>
</dbReference>
<dbReference type="PANTHER" id="PTHR13194">
    <property type="entry name" value="COMPLEX I INTERMEDIATE-ASSOCIATED PROTEIN 30"/>
    <property type="match status" value="1"/>
</dbReference>
<reference evidence="11 12" key="1">
    <citation type="submission" date="2016-06" db="EMBL/GenBank/DDBJ databases">
        <title>The Draft Genome Sequence and Annotation of the Desert Woodrat Neotoma lepida.</title>
        <authorList>
            <person name="Campbell M."/>
            <person name="Oakeson K.F."/>
            <person name="Yandell M."/>
            <person name="Halpert J.R."/>
            <person name="Dearing D."/>
        </authorList>
    </citation>
    <scope>NUCLEOTIDE SEQUENCE [LARGE SCALE GENOMIC DNA]</scope>
    <source>
        <strain evidence="11">417</strain>
        <tissue evidence="11">Liver</tissue>
    </source>
</reference>
<evidence type="ECO:0000256" key="5">
    <source>
        <dbReference type="ARBA" id="ARBA00023186"/>
    </source>
</evidence>
<dbReference type="Pfam" id="PF08547">
    <property type="entry name" value="CIA30"/>
    <property type="match status" value="1"/>
</dbReference>
<dbReference type="InterPro" id="IPR039131">
    <property type="entry name" value="NDUFAF1"/>
</dbReference>
<dbReference type="EMBL" id="LZPO01047449">
    <property type="protein sequence ID" value="OBS73322.1"/>
    <property type="molecule type" value="Genomic_DNA"/>
</dbReference>
<comment type="caution">
    <text evidence="11">The sequence shown here is derived from an EMBL/GenBank/DDBJ whole genome shotgun (WGS) entry which is preliminary data.</text>
</comment>
<dbReference type="AlphaFoldDB" id="A0A1A6H6T7"/>
<dbReference type="SUPFAM" id="SSF49785">
    <property type="entry name" value="Galactose-binding domain-like"/>
    <property type="match status" value="1"/>
</dbReference>
<evidence type="ECO:0000256" key="4">
    <source>
        <dbReference type="ARBA" id="ARBA00023128"/>
    </source>
</evidence>
<dbReference type="InterPro" id="IPR008979">
    <property type="entry name" value="Galactose-bd-like_sf"/>
</dbReference>
<evidence type="ECO:0000256" key="9">
    <source>
        <dbReference type="SAM" id="MobiDB-lite"/>
    </source>
</evidence>
<evidence type="ECO:0000256" key="7">
    <source>
        <dbReference type="ARBA" id="ARBA00031882"/>
    </source>
</evidence>
<proteinExistence type="inferred from homology"/>
<dbReference type="STRING" id="56216.A0A1A6H6T7"/>
<evidence type="ECO:0000256" key="6">
    <source>
        <dbReference type="ARBA" id="ARBA00029396"/>
    </source>
</evidence>
<comment type="similarity">
    <text evidence="2">Belongs to the CIA30 family.</text>
</comment>
<comment type="function">
    <text evidence="6">As part of the MCIA complex, involved in the assembly of the mitochondrial complex I.</text>
</comment>
<dbReference type="GO" id="GO:0005739">
    <property type="term" value="C:mitochondrion"/>
    <property type="evidence" value="ECO:0007669"/>
    <property type="project" value="UniProtKB-SubCell"/>
</dbReference>
<keyword evidence="12" id="KW-1185">Reference proteome</keyword>
<evidence type="ECO:0000313" key="12">
    <source>
        <dbReference type="Proteomes" id="UP000092124"/>
    </source>
</evidence>
<evidence type="ECO:0000313" key="11">
    <source>
        <dbReference type="EMBL" id="OBS73322.1"/>
    </source>
</evidence>
<protein>
    <recommendedName>
        <fullName evidence="3">Complex I intermediate-associated protein 30, mitochondrial</fullName>
    </recommendedName>
    <alternativeName>
        <fullName evidence="7">NADH dehydrogenase [ubiquinone] 1 alpha subcomplex assembly factor 1</fullName>
    </alternativeName>
</protein>
<comment type="subunit">
    <text evidence="8">Part of the mitochondrial complex I assembly/MCIA complex that comprises at least the core subunits TMEM126B, NDUFAF1, ECSIT and ACAD9 and complement subunits such as COA1 and TMEM186. Interacts with ECSIT. Interacts with ACAD9. At early stages of complex I assembly, it is found in intermediate subcomplexes that contain different subunits including NDUFB6, NDUFA6, NDUFA9, NDUFS3, NDUFS7, ND1, ND2 and ND3. Interacts with TMEM70 and TMEM242.</text>
</comment>
<sequence length="370" mass="42365">MYVCVRVSEALELELQTGGIGLVTQAYFLSPQTFLRFDFFLTMASIHKLLTGAYIHRNFLKPRAALHPFIGVHSVDYSSSPPPRQVTPADRASQQRKTEEGLQGGHHKEVALDITSPDKKPELSFDKAIRHEAMEHFRCLKDEIMAPWIGPEGRPVQEVIMEQAKVVWQFREKEDLEKWIVTSDKTIGGRSEIFLKMAKNNQSALLYGTLSSEAPQDGKSTKSGYCAIVSRIPRGAFVRKLSYDWSQFNTLYLRVRGDGRPWMVNIRQDTDFIQRKNQMYSYFMFTRGGPYWQEVKIPFSKFFFSNQGRIRDVQGPLVLDKISSIGLTLADKVDGPFFLEIDFIGVFNDPAHTEEFAYENSPDLNPDIFK</sequence>
<gene>
    <name evidence="11" type="ORF">A6R68_12117</name>
</gene>
<dbReference type="Proteomes" id="UP000092124">
    <property type="component" value="Unassembled WGS sequence"/>
</dbReference>
<feature type="region of interest" description="Disordered" evidence="9">
    <location>
        <begin position="77"/>
        <end position="110"/>
    </location>
</feature>
<dbReference type="InterPro" id="IPR013857">
    <property type="entry name" value="NADH-UbQ_OxRdtase-assoc_prot30"/>
</dbReference>
<dbReference type="OrthoDB" id="42561at2759"/>
<evidence type="ECO:0000256" key="1">
    <source>
        <dbReference type="ARBA" id="ARBA00004173"/>
    </source>
</evidence>
<feature type="domain" description="NADH:ubiquinone oxidoreductase intermediate-associated protein 30" evidence="10">
    <location>
        <begin position="168"/>
        <end position="341"/>
    </location>
</feature>
<evidence type="ECO:0000256" key="8">
    <source>
        <dbReference type="ARBA" id="ARBA00047124"/>
    </source>
</evidence>
<keyword evidence="5" id="KW-0143">Chaperone</keyword>
<dbReference type="GO" id="GO:0006120">
    <property type="term" value="P:mitochondrial electron transport, NADH to ubiquinone"/>
    <property type="evidence" value="ECO:0007669"/>
    <property type="project" value="TreeGrafter"/>
</dbReference>
<comment type="subcellular location">
    <subcellularLocation>
        <location evidence="1">Mitochondrion</location>
    </subcellularLocation>
</comment>
<organism evidence="11 12">
    <name type="scientific">Neotoma lepida</name>
    <name type="common">Desert woodrat</name>
    <dbReference type="NCBI Taxonomy" id="56216"/>
    <lineage>
        <taxon>Eukaryota</taxon>
        <taxon>Metazoa</taxon>
        <taxon>Chordata</taxon>
        <taxon>Craniata</taxon>
        <taxon>Vertebrata</taxon>
        <taxon>Euteleostomi</taxon>
        <taxon>Mammalia</taxon>
        <taxon>Eutheria</taxon>
        <taxon>Euarchontoglires</taxon>
        <taxon>Glires</taxon>
        <taxon>Rodentia</taxon>
        <taxon>Myomorpha</taxon>
        <taxon>Muroidea</taxon>
        <taxon>Cricetidae</taxon>
        <taxon>Neotominae</taxon>
        <taxon>Neotoma</taxon>
    </lineage>
</organism>
<feature type="compositionally biased region" description="Basic and acidic residues" evidence="9">
    <location>
        <begin position="96"/>
        <end position="110"/>
    </location>
</feature>
<evidence type="ECO:0000256" key="2">
    <source>
        <dbReference type="ARBA" id="ARBA00007884"/>
    </source>
</evidence>
<dbReference type="PANTHER" id="PTHR13194:SF18">
    <property type="entry name" value="COMPLEX I INTERMEDIATE-ASSOCIATED PROTEIN 30, MITOCHONDRIAL"/>
    <property type="match status" value="1"/>
</dbReference>
<dbReference type="GO" id="GO:0051082">
    <property type="term" value="F:unfolded protein binding"/>
    <property type="evidence" value="ECO:0007669"/>
    <property type="project" value="TreeGrafter"/>
</dbReference>
<keyword evidence="4" id="KW-0496">Mitochondrion</keyword>
<accession>A0A1A6H6T7</accession>
<evidence type="ECO:0000256" key="3">
    <source>
        <dbReference type="ARBA" id="ARBA00020004"/>
    </source>
</evidence>
<name>A0A1A6H6T7_NEOLE</name>
<evidence type="ECO:0000259" key="10">
    <source>
        <dbReference type="Pfam" id="PF08547"/>
    </source>
</evidence>